<accession>A0A9W8AF60</accession>
<proteinExistence type="inferred from homology"/>
<evidence type="ECO:0000313" key="5">
    <source>
        <dbReference type="EMBL" id="KAJ1930508.1"/>
    </source>
</evidence>
<keyword evidence="3" id="KW-0949">S-adenosyl-L-methionine</keyword>
<dbReference type="GO" id="GO:0005634">
    <property type="term" value="C:nucleus"/>
    <property type="evidence" value="ECO:0007669"/>
    <property type="project" value="TreeGrafter"/>
</dbReference>
<keyword evidence="1 5" id="KW-0489">Methyltransferase</keyword>
<comment type="similarity">
    <text evidence="4">Belongs to the methyltransferase superfamily. METTL23 family.</text>
</comment>
<reference evidence="5" key="1">
    <citation type="submission" date="2022-07" db="EMBL/GenBank/DDBJ databases">
        <title>Phylogenomic reconstructions and comparative analyses of Kickxellomycotina fungi.</title>
        <authorList>
            <person name="Reynolds N.K."/>
            <person name="Stajich J.E."/>
            <person name="Barry K."/>
            <person name="Grigoriev I.V."/>
            <person name="Crous P."/>
            <person name="Smith M.E."/>
        </authorList>
    </citation>
    <scope>NUCLEOTIDE SEQUENCE</scope>
    <source>
        <strain evidence="5">RSA 861</strain>
    </source>
</reference>
<sequence length="148" mass="16312">MLPRTNGTRLVPINFHWMCQVLDPTFGCFLGAGTALPGLVSARLRARTVTLTDQADPPQILANCQQNVALNPGAENPAVVVEPLPWGDYTSATLQRLAREPPDLMIGADCLYDAAEFENLISTVAYLLDHRPEARFLTVYQNRSVNNF</sequence>
<dbReference type="Gene3D" id="3.40.50.150">
    <property type="entry name" value="Vaccinia Virus protein VP39"/>
    <property type="match status" value="1"/>
</dbReference>
<dbReference type="OrthoDB" id="407325at2759"/>
<keyword evidence="2" id="KW-0808">Transferase</keyword>
<comment type="caution">
    <text evidence="5">The sequence shown here is derived from an EMBL/GenBank/DDBJ whole genome shotgun (WGS) entry which is preliminary data.</text>
</comment>
<dbReference type="PANTHER" id="PTHR14614">
    <property type="entry name" value="HEPATOCELLULAR CARCINOMA-ASSOCIATED ANTIGEN"/>
    <property type="match status" value="1"/>
</dbReference>
<evidence type="ECO:0000313" key="6">
    <source>
        <dbReference type="Proteomes" id="UP001150569"/>
    </source>
</evidence>
<dbReference type="EMBL" id="JANBPT010000005">
    <property type="protein sequence ID" value="KAJ1930508.1"/>
    <property type="molecule type" value="Genomic_DNA"/>
</dbReference>
<gene>
    <name evidence="5" type="primary">METTL23_1</name>
    <name evidence="5" type="ORF">IWQ60_000204</name>
</gene>
<dbReference type="GO" id="GO:0032259">
    <property type="term" value="P:methylation"/>
    <property type="evidence" value="ECO:0007669"/>
    <property type="project" value="UniProtKB-KW"/>
</dbReference>
<keyword evidence="6" id="KW-1185">Reference proteome</keyword>
<dbReference type="Proteomes" id="UP001150569">
    <property type="component" value="Unassembled WGS sequence"/>
</dbReference>
<dbReference type="Pfam" id="PF10294">
    <property type="entry name" value="Methyltransf_16"/>
    <property type="match status" value="1"/>
</dbReference>
<evidence type="ECO:0000256" key="1">
    <source>
        <dbReference type="ARBA" id="ARBA00022603"/>
    </source>
</evidence>
<dbReference type="GO" id="GO:0008168">
    <property type="term" value="F:methyltransferase activity"/>
    <property type="evidence" value="ECO:0007669"/>
    <property type="project" value="UniProtKB-KW"/>
</dbReference>
<evidence type="ECO:0000256" key="4">
    <source>
        <dbReference type="ARBA" id="ARBA00043988"/>
    </source>
</evidence>
<protein>
    <submittedName>
        <fullName evidence="5">Methyltransferase-like protein 23</fullName>
    </submittedName>
</protein>
<evidence type="ECO:0000256" key="2">
    <source>
        <dbReference type="ARBA" id="ARBA00022679"/>
    </source>
</evidence>
<evidence type="ECO:0000256" key="3">
    <source>
        <dbReference type="ARBA" id="ARBA00022691"/>
    </source>
</evidence>
<dbReference type="PANTHER" id="PTHR14614:SF164">
    <property type="entry name" value="HISTONE-ARGININE METHYLTRANSFERASE METTL23"/>
    <property type="match status" value="1"/>
</dbReference>
<dbReference type="InterPro" id="IPR029063">
    <property type="entry name" value="SAM-dependent_MTases_sf"/>
</dbReference>
<organism evidence="5 6">
    <name type="scientific">Tieghemiomyces parasiticus</name>
    <dbReference type="NCBI Taxonomy" id="78921"/>
    <lineage>
        <taxon>Eukaryota</taxon>
        <taxon>Fungi</taxon>
        <taxon>Fungi incertae sedis</taxon>
        <taxon>Zoopagomycota</taxon>
        <taxon>Kickxellomycotina</taxon>
        <taxon>Dimargaritomycetes</taxon>
        <taxon>Dimargaritales</taxon>
        <taxon>Dimargaritaceae</taxon>
        <taxon>Tieghemiomyces</taxon>
    </lineage>
</organism>
<dbReference type="GO" id="GO:0005737">
    <property type="term" value="C:cytoplasm"/>
    <property type="evidence" value="ECO:0007669"/>
    <property type="project" value="TreeGrafter"/>
</dbReference>
<name>A0A9W8AF60_9FUNG</name>
<dbReference type="AlphaFoldDB" id="A0A9W8AF60"/>
<dbReference type="InterPro" id="IPR019410">
    <property type="entry name" value="Methyltransf_16"/>
</dbReference>